<evidence type="ECO:0000313" key="4">
    <source>
        <dbReference type="Proteomes" id="UP000434475"/>
    </source>
</evidence>
<dbReference type="InterPro" id="IPR011990">
    <property type="entry name" value="TPR-like_helical_dom_sf"/>
</dbReference>
<dbReference type="PANTHER" id="PTHR11102">
    <property type="entry name" value="SEL-1-LIKE PROTEIN"/>
    <property type="match status" value="1"/>
</dbReference>
<dbReference type="SUPFAM" id="SSF81901">
    <property type="entry name" value="HCP-like"/>
    <property type="match status" value="1"/>
</dbReference>
<dbReference type="Pfam" id="PF08238">
    <property type="entry name" value="Sel1"/>
    <property type="match status" value="5"/>
</dbReference>
<comment type="caution">
    <text evidence="3">The sequence shown here is derived from an EMBL/GenBank/DDBJ whole genome shotgun (WGS) entry which is preliminary data.</text>
</comment>
<dbReference type="Proteomes" id="UP001211173">
    <property type="component" value="Unassembled WGS sequence"/>
</dbReference>
<evidence type="ECO:0000256" key="1">
    <source>
        <dbReference type="SAM" id="MobiDB-lite"/>
    </source>
</evidence>
<dbReference type="AlphaFoldDB" id="A0A174R5B4"/>
<dbReference type="InterPro" id="IPR006597">
    <property type="entry name" value="Sel1-like"/>
</dbReference>
<dbReference type="RefSeq" id="WP_009261480.1">
    <property type="nucleotide sequence ID" value="NZ_CP095094.1"/>
</dbReference>
<protein>
    <submittedName>
        <fullName evidence="2">Relaxase MobL</fullName>
    </submittedName>
    <submittedName>
        <fullName evidence="3">Sel1 repeat family protein</fullName>
    </submittedName>
</protein>
<dbReference type="PANTHER" id="PTHR11102:SF160">
    <property type="entry name" value="ERAD-ASSOCIATED E3 UBIQUITIN-PROTEIN LIGASE COMPONENT HRD3"/>
    <property type="match status" value="1"/>
</dbReference>
<reference evidence="2" key="2">
    <citation type="submission" date="2023-01" db="EMBL/GenBank/DDBJ databases">
        <title>Human gut microbiome strain richness.</title>
        <authorList>
            <person name="Chen-Liaw A."/>
        </authorList>
    </citation>
    <scope>NUCLEOTIDE SEQUENCE</scope>
    <source>
        <strain evidence="2">1001287st1_F4_1001285I_161205</strain>
    </source>
</reference>
<feature type="compositionally biased region" description="Basic and acidic residues" evidence="1">
    <location>
        <begin position="388"/>
        <end position="414"/>
    </location>
</feature>
<name>A0A174R5B4_FLAPL</name>
<dbReference type="InterPro" id="IPR041073">
    <property type="entry name" value="MobL"/>
</dbReference>
<dbReference type="Gene3D" id="1.25.40.10">
    <property type="entry name" value="Tetratricopeptide repeat domain"/>
    <property type="match status" value="1"/>
</dbReference>
<dbReference type="InterPro" id="IPR048102">
    <property type="entry name" value="MobP3"/>
</dbReference>
<dbReference type="Proteomes" id="UP000434475">
    <property type="component" value="Unassembled WGS sequence"/>
</dbReference>
<dbReference type="EMBL" id="WKPR01000010">
    <property type="protein sequence ID" value="MSB20020.1"/>
    <property type="molecule type" value="Genomic_DNA"/>
</dbReference>
<sequence>MPRVIFKCPYLKGGSERAASHLHNYVRYMATREGAQHMAIGHEQLPATEEQRKMVAQLLREFPLSRGLFEYEDYQTAPTRGNASEFITRALEDNYDQIAKRDNYVSYIASRPRAQRAGAHALFTGSDAPLVLSQIAAEVARHPGNVWLPIISLRREDAARLGYDDAGQWKNLIAGYAMEMAEAMKIPWEQFRWYAAFHDQGHHPHIHMVCYSADGRSGYLTREGIARIKSDLAKRIFHQELHELYERQTQRRDELTQEAGVVMAELVQQMWEGTLDNPRIEQFMEHLAGKLKNLSGKKQYGYLRAPLKAVVDEIVDELARDERVARAYELWYELREEVLRTYREDLPPRLLLSRQKEFKRIRNMVIEEALRLGYESTVFDPTAPEEAPLERDIPEADGEAPKEPEQSVDMEHIGPEGTRNHRGRPSNPYARYRLAKIMLADPAAEPEQFRTTLEWLTEAADAGRVHAQYELGKIYRDGRGVEKDALLAAAWLTRAAEQGSDTASYALGVLLLTGGEGLAKDIPSALNWLRRSAEDGNQYAQYRLGRLLLRGEDVPREIEEAIRWLTASAEQGNQYAQYALGKLFLIGKEVPQDPEAAVRWFALSAAQGNEYAQYFLDHMDEGLSILSCATRLLHHLSGIFQEQASRGPIRTVTFTDRKLRQRIREKKMAMGHKPDDHEDAEISMR</sequence>
<dbReference type="NCBIfam" id="NF041499">
    <property type="entry name" value="MobP3"/>
    <property type="match status" value="1"/>
</dbReference>
<dbReference type="Pfam" id="PF18555">
    <property type="entry name" value="MobL"/>
    <property type="match status" value="1"/>
</dbReference>
<gene>
    <name evidence="2" type="primary">mobL</name>
    <name evidence="3" type="ORF">GKE97_10880</name>
    <name evidence="2" type="ORF">PNE06_16335</name>
</gene>
<dbReference type="EMBL" id="JAQLWV010000027">
    <property type="protein sequence ID" value="MDB7934652.1"/>
    <property type="molecule type" value="Genomic_DNA"/>
</dbReference>
<dbReference type="SMART" id="SM00671">
    <property type="entry name" value="SEL1"/>
    <property type="match status" value="5"/>
</dbReference>
<evidence type="ECO:0000313" key="2">
    <source>
        <dbReference type="EMBL" id="MDB7934652.1"/>
    </source>
</evidence>
<dbReference type="InterPro" id="IPR050767">
    <property type="entry name" value="Sel1_AlgK"/>
</dbReference>
<evidence type="ECO:0000313" key="3">
    <source>
        <dbReference type="EMBL" id="MSB20020.1"/>
    </source>
</evidence>
<proteinExistence type="predicted"/>
<accession>A0A174R5B4</accession>
<reference evidence="3 4" key="1">
    <citation type="journal article" date="2019" name="Nat. Med.">
        <title>A library of human gut bacterial isolates paired with longitudinal multiomics data enables mechanistic microbiome research.</title>
        <authorList>
            <person name="Poyet M."/>
            <person name="Groussin M."/>
            <person name="Gibbons S.M."/>
            <person name="Avila-Pacheco J."/>
            <person name="Jiang X."/>
            <person name="Kearney S.M."/>
            <person name="Perrotta A.R."/>
            <person name="Berdy B."/>
            <person name="Zhao S."/>
            <person name="Lieberman T.D."/>
            <person name="Swanson P.K."/>
            <person name="Smith M."/>
            <person name="Roesemann S."/>
            <person name="Alexander J.E."/>
            <person name="Rich S.A."/>
            <person name="Livny J."/>
            <person name="Vlamakis H."/>
            <person name="Clish C."/>
            <person name="Bullock K."/>
            <person name="Deik A."/>
            <person name="Scott J."/>
            <person name="Pierce K.A."/>
            <person name="Xavier R.J."/>
            <person name="Alm E.J."/>
        </authorList>
    </citation>
    <scope>NUCLEOTIDE SEQUENCE [LARGE SCALE GENOMIC DNA]</scope>
    <source>
        <strain evidence="3 4">BIOML-A2</strain>
    </source>
</reference>
<feature type="region of interest" description="Disordered" evidence="1">
    <location>
        <begin position="381"/>
        <end position="427"/>
    </location>
</feature>
<organism evidence="3 4">
    <name type="scientific">Flavonifractor plautii</name>
    <name type="common">Fusobacterium plautii</name>
    <dbReference type="NCBI Taxonomy" id="292800"/>
    <lineage>
        <taxon>Bacteria</taxon>
        <taxon>Bacillati</taxon>
        <taxon>Bacillota</taxon>
        <taxon>Clostridia</taxon>
        <taxon>Eubacteriales</taxon>
        <taxon>Oscillospiraceae</taxon>
        <taxon>Flavonifractor</taxon>
    </lineage>
</organism>